<dbReference type="AlphaFoldDB" id="A0A6N7IYX5"/>
<evidence type="ECO:0000259" key="6">
    <source>
        <dbReference type="Pfam" id="PF05670"/>
    </source>
</evidence>
<dbReference type="InterPro" id="IPR051608">
    <property type="entry name" value="RQC_Subunit_NEMF"/>
</dbReference>
<sequence>MSFDGITVHALTRELNHALQNGRIVKIAQPQPEELIITVKNNGSKYLLLMNANASLPLIYLTEKNEVSPLKAPGFLMLLRKYIGSGIIEEVSQPGLERVICIHIRHLDEMGDEAHKNLYIEIMGKYSNIIFTDDNGKILDSIKRVGANTSSVREVLPGRDYFIPAQKDKYSPFEITETMFYEDILKRPMECAKAISSGVVGFSYVTSNQLCLMASVDPGESTAALTYDDRDRLYQGFKTLLDTIDNKPAEPVIYSDPVNKKPLEFSAWPLEAYRDSDCRKLSSVSEMLYTFYASKNTYSNMKQRSADLRKNVKNLLERESKKLNIQEKQLKGTDKMDKYRLYGELLHTYGYSVPEGAKETVVTNYYTNEPLTIPLDPEMTAMECAEKYFNRYNKLKRTKEAVTVQIEETKKNIDQLDSILTSLDLAEDEGDLSEIKTELSNAGFIHKSSRTRKEKDLKAEPLHFVTEDGFDIFVGKNNFQNEFVTFKKADPDDWWFHAKKVPGSHVIVKSGGKELPDDVFVIAAQIAAYYSKGRDNEKTEVDYVKRKELKKTNGGAPGFVIYHTNFSMTVHPQVSGVKKV</sequence>
<keyword evidence="8" id="KW-1185">Reference proteome</keyword>
<name>A0A6N7IYX5_9FIRM</name>
<dbReference type="PANTHER" id="PTHR15239:SF6">
    <property type="entry name" value="RIBOSOME QUALITY CONTROL COMPLEX SUBUNIT NEMF"/>
    <property type="match status" value="1"/>
</dbReference>
<evidence type="ECO:0000256" key="5">
    <source>
        <dbReference type="HAMAP-Rule" id="MF_00844"/>
    </source>
</evidence>
<evidence type="ECO:0000313" key="7">
    <source>
        <dbReference type="EMBL" id="MQN01536.1"/>
    </source>
</evidence>
<evidence type="ECO:0000256" key="2">
    <source>
        <dbReference type="ARBA" id="ARBA00022730"/>
    </source>
</evidence>
<comment type="caution">
    <text evidence="7">The sequence shown here is derived from an EMBL/GenBank/DDBJ whole genome shotgun (WGS) entry which is preliminary data.</text>
</comment>
<evidence type="ECO:0000256" key="3">
    <source>
        <dbReference type="ARBA" id="ARBA00022884"/>
    </source>
</evidence>
<reference evidence="7" key="1">
    <citation type="journal article" date="2020" name="Appl. Environ. Microbiol.">
        <title>Medium-Chain Fatty Acid Synthesis by 'Candidatus Weimeria bifida' gen. nov., sp. nov., and 'Candidatus Pseudoramibacter fermentans' sp. nov.</title>
        <authorList>
            <person name="Scarborough M.J."/>
            <person name="Myers K.S."/>
            <person name="Donohue T.J."/>
            <person name="Noguera D.R."/>
        </authorList>
    </citation>
    <scope>NUCLEOTIDE SEQUENCE</scope>
    <source>
        <strain evidence="7">LCO1.1</strain>
    </source>
</reference>
<proteinExistence type="inferred from homology"/>
<dbReference type="GO" id="GO:0072344">
    <property type="term" value="P:rescue of stalled ribosome"/>
    <property type="evidence" value="ECO:0007669"/>
    <property type="project" value="UniProtKB-UniRule"/>
</dbReference>
<keyword evidence="5" id="KW-0175">Coiled coil</keyword>
<dbReference type="Pfam" id="PF05670">
    <property type="entry name" value="NFACT-R_1"/>
    <property type="match status" value="1"/>
</dbReference>
<dbReference type="Gene3D" id="2.30.310.10">
    <property type="entry name" value="ibrinogen binding protein from staphylococcus aureus domain"/>
    <property type="match status" value="1"/>
</dbReference>
<dbReference type="GO" id="GO:0043023">
    <property type="term" value="F:ribosomal large subunit binding"/>
    <property type="evidence" value="ECO:0007669"/>
    <property type="project" value="UniProtKB-UniRule"/>
</dbReference>
<keyword evidence="3 5" id="KW-0694">RNA-binding</keyword>
<organism evidence="7 8">
    <name type="scientific">Candidatus Weimeria bifida</name>
    <dbReference type="NCBI Taxonomy" id="2599074"/>
    <lineage>
        <taxon>Bacteria</taxon>
        <taxon>Bacillati</taxon>
        <taxon>Bacillota</taxon>
        <taxon>Clostridia</taxon>
        <taxon>Lachnospirales</taxon>
        <taxon>Lachnospiraceae</taxon>
        <taxon>Candidatus Weimeria</taxon>
    </lineage>
</organism>
<dbReference type="PANTHER" id="PTHR15239">
    <property type="entry name" value="NUCLEAR EXPORT MEDIATOR FACTOR NEMF"/>
    <property type="match status" value="1"/>
</dbReference>
<dbReference type="Proteomes" id="UP000460257">
    <property type="component" value="Unassembled WGS sequence"/>
</dbReference>
<dbReference type="Pfam" id="PF05833">
    <property type="entry name" value="NFACT_N"/>
    <property type="match status" value="1"/>
</dbReference>
<dbReference type="InterPro" id="IPR008532">
    <property type="entry name" value="NFACT_RNA-bd"/>
</dbReference>
<evidence type="ECO:0000256" key="1">
    <source>
        <dbReference type="ARBA" id="ARBA00022555"/>
    </source>
</evidence>
<feature type="domain" description="NFACT RNA-binding" evidence="6">
    <location>
        <begin position="463"/>
        <end position="554"/>
    </location>
</feature>
<comment type="subunit">
    <text evidence="5">Associates with stalled 50S ribosomal subunits. Binds to RqcP.</text>
</comment>
<keyword evidence="1 5" id="KW-0820">tRNA-binding</keyword>
<evidence type="ECO:0000313" key="8">
    <source>
        <dbReference type="Proteomes" id="UP000460257"/>
    </source>
</evidence>
<comment type="function">
    <text evidence="5">Key component of the ribosome quality control system (RQC), a ribosome-associated complex that mediates the extraction of incompletely synthesized nascent chains from stalled ribosomes and their subsequent degradation. RqcH recruits Ala-charged tRNA, and with RqcP directs the elongation of stalled nascent chains on 50S ribosomal subunits, leading to non-templated C-terminal alanine extensions (Ala tail). The Ala tail promotes nascent chain degradation. May add between 1 and at least 8 Ala residues. Binds to stalled 50S ribosomal subunits.</text>
</comment>
<evidence type="ECO:0000256" key="4">
    <source>
        <dbReference type="ARBA" id="ARBA00022917"/>
    </source>
</evidence>
<keyword evidence="4 5" id="KW-0648">Protein biosynthesis</keyword>
<dbReference type="HAMAP" id="MF_00844_B">
    <property type="entry name" value="RqcH_B"/>
    <property type="match status" value="1"/>
</dbReference>
<dbReference type="GO" id="GO:0019843">
    <property type="term" value="F:rRNA binding"/>
    <property type="evidence" value="ECO:0007669"/>
    <property type="project" value="UniProtKB-UniRule"/>
</dbReference>
<dbReference type="EMBL" id="VOGC01000006">
    <property type="protein sequence ID" value="MQN01536.1"/>
    <property type="molecule type" value="Genomic_DNA"/>
</dbReference>
<keyword evidence="2 5" id="KW-0699">rRNA-binding</keyword>
<protein>
    <recommendedName>
        <fullName evidence="5">Rqc2 homolog RqcH</fullName>
        <shortName evidence="5">RqcH</shortName>
    </recommendedName>
</protein>
<dbReference type="FunFam" id="2.30.310.10:FF:000004">
    <property type="entry name" value="Fibronectin-binding protein A"/>
    <property type="match status" value="1"/>
</dbReference>
<feature type="coiled-coil region" evidence="5">
    <location>
        <begin position="298"/>
        <end position="333"/>
    </location>
</feature>
<comment type="similarity">
    <text evidence="5">Belongs to the NEMF family.</text>
</comment>
<gene>
    <name evidence="5" type="primary">rqcH</name>
    <name evidence="7" type="ORF">FRC54_06345</name>
</gene>
<dbReference type="InterPro" id="IPR043682">
    <property type="entry name" value="RqcH_bacterial"/>
</dbReference>
<dbReference type="GO" id="GO:0000049">
    <property type="term" value="F:tRNA binding"/>
    <property type="evidence" value="ECO:0007669"/>
    <property type="project" value="UniProtKB-UniRule"/>
</dbReference>
<accession>A0A6N7IYX5</accession>
<dbReference type="GO" id="GO:1990112">
    <property type="term" value="C:RQC complex"/>
    <property type="evidence" value="ECO:0007669"/>
    <property type="project" value="TreeGrafter"/>
</dbReference>